<dbReference type="AlphaFoldDB" id="A0A1E4U0B3"/>
<dbReference type="Pfam" id="PF14618">
    <property type="entry name" value="DUF4452"/>
    <property type="match status" value="1"/>
</dbReference>
<proteinExistence type="predicted"/>
<keyword evidence="3" id="KW-1185">Reference proteome</keyword>
<dbReference type="InterPro" id="IPR027915">
    <property type="entry name" value="DUF4452"/>
</dbReference>
<evidence type="ECO:0000313" key="2">
    <source>
        <dbReference type="EMBL" id="ODV97436.1"/>
    </source>
</evidence>
<gene>
    <name evidence="2" type="ORF">PACTADRAFT_2003</name>
</gene>
<dbReference type="OrthoDB" id="5408025at2759"/>
<sequence length="149" mass="16454">MTSSKLSPSSFQSQLFSSQSGFNNSNSILNARQRFIHSKGFDIEDDLEFCPEIHDYQHQQHQHHQQQQAQQAHKFNPYTSSTFSPISPNQSLASGGNVPLSPSFKKATPVQQVNAPSSPRINTPRTKKALEIINPLTGTKVGSPAPQVK</sequence>
<accession>A0A1E4U0B3</accession>
<feature type="compositionally biased region" description="Polar residues" evidence="1">
    <location>
        <begin position="109"/>
        <end position="124"/>
    </location>
</feature>
<evidence type="ECO:0000256" key="1">
    <source>
        <dbReference type="SAM" id="MobiDB-lite"/>
    </source>
</evidence>
<evidence type="ECO:0000313" key="3">
    <source>
        <dbReference type="Proteomes" id="UP000094236"/>
    </source>
</evidence>
<reference evidence="3" key="1">
    <citation type="submission" date="2016-05" db="EMBL/GenBank/DDBJ databases">
        <title>Comparative genomics of biotechnologically important yeasts.</title>
        <authorList>
            <consortium name="DOE Joint Genome Institute"/>
            <person name="Riley R."/>
            <person name="Haridas S."/>
            <person name="Wolfe K.H."/>
            <person name="Lopes M.R."/>
            <person name="Hittinger C.T."/>
            <person name="Goker M."/>
            <person name="Salamov A."/>
            <person name="Wisecaver J."/>
            <person name="Long T.M."/>
            <person name="Aerts A.L."/>
            <person name="Barry K."/>
            <person name="Choi C."/>
            <person name="Clum A."/>
            <person name="Coughlan A.Y."/>
            <person name="Deshpande S."/>
            <person name="Douglass A.P."/>
            <person name="Hanson S.J."/>
            <person name="Klenk H.-P."/>
            <person name="Labutti K."/>
            <person name="Lapidus A."/>
            <person name="Lindquist E."/>
            <person name="Lipzen A."/>
            <person name="Meier-Kolthoff J.P."/>
            <person name="Ohm R.A."/>
            <person name="Otillar R.P."/>
            <person name="Pangilinan J."/>
            <person name="Peng Y."/>
            <person name="Rokas A."/>
            <person name="Rosa C.A."/>
            <person name="Scheuner C."/>
            <person name="Sibirny A.A."/>
            <person name="Slot J.C."/>
            <person name="Stielow J.B."/>
            <person name="Sun H."/>
            <person name="Kurtzman C.P."/>
            <person name="Blackwell M."/>
            <person name="Grigoriev I.V."/>
            <person name="Jeffries T.W."/>
        </authorList>
    </citation>
    <scope>NUCLEOTIDE SEQUENCE [LARGE SCALE GENOMIC DNA]</scope>
    <source>
        <strain evidence="3">NRRL Y-2460</strain>
    </source>
</reference>
<dbReference type="EMBL" id="KV454012">
    <property type="protein sequence ID" value="ODV97436.1"/>
    <property type="molecule type" value="Genomic_DNA"/>
</dbReference>
<dbReference type="Proteomes" id="UP000094236">
    <property type="component" value="Unassembled WGS sequence"/>
</dbReference>
<name>A0A1E4U0B3_PACTA</name>
<organism evidence="2 3">
    <name type="scientific">Pachysolen tannophilus NRRL Y-2460</name>
    <dbReference type="NCBI Taxonomy" id="669874"/>
    <lineage>
        <taxon>Eukaryota</taxon>
        <taxon>Fungi</taxon>
        <taxon>Dikarya</taxon>
        <taxon>Ascomycota</taxon>
        <taxon>Saccharomycotina</taxon>
        <taxon>Pichiomycetes</taxon>
        <taxon>Pachysolenaceae</taxon>
        <taxon>Pachysolen</taxon>
    </lineage>
</organism>
<feature type="region of interest" description="Disordered" evidence="1">
    <location>
        <begin position="57"/>
        <end position="127"/>
    </location>
</feature>
<protein>
    <submittedName>
        <fullName evidence="2">Uncharacterized protein</fullName>
    </submittedName>
</protein>
<feature type="compositionally biased region" description="Polar residues" evidence="1">
    <location>
        <begin position="77"/>
        <end position="94"/>
    </location>
</feature>